<name>A0A1G5JL01_9FIRM</name>
<protein>
    <submittedName>
        <fullName evidence="1">Uncharacterized protein</fullName>
    </submittedName>
</protein>
<keyword evidence="2" id="KW-1185">Reference proteome</keyword>
<reference evidence="1 2" key="1">
    <citation type="submission" date="2016-10" db="EMBL/GenBank/DDBJ databases">
        <authorList>
            <person name="de Groot N.N."/>
        </authorList>
    </citation>
    <scope>NUCLEOTIDE SEQUENCE [LARGE SCALE GENOMIC DNA]</scope>
    <source>
        <strain evidence="1 2">DSM 18978</strain>
    </source>
</reference>
<organism evidence="1 2">
    <name type="scientific">Alkaliphilus peptidifermentans DSM 18978</name>
    <dbReference type="NCBI Taxonomy" id="1120976"/>
    <lineage>
        <taxon>Bacteria</taxon>
        <taxon>Bacillati</taxon>
        <taxon>Bacillota</taxon>
        <taxon>Clostridia</taxon>
        <taxon>Peptostreptococcales</taxon>
        <taxon>Natronincolaceae</taxon>
        <taxon>Alkaliphilus</taxon>
    </lineage>
</organism>
<dbReference type="AlphaFoldDB" id="A0A1G5JL01"/>
<dbReference type="STRING" id="1120976.SAMN03080606_02873"/>
<evidence type="ECO:0000313" key="2">
    <source>
        <dbReference type="Proteomes" id="UP000198636"/>
    </source>
</evidence>
<gene>
    <name evidence="1" type="ORF">SAMN03080606_02873</name>
</gene>
<proteinExistence type="predicted"/>
<dbReference type="RefSeq" id="WP_242876996.1">
    <property type="nucleotide sequence ID" value="NZ_FMUS01000020.1"/>
</dbReference>
<accession>A0A1G5JL01</accession>
<evidence type="ECO:0000313" key="1">
    <source>
        <dbReference type="EMBL" id="SCY88419.1"/>
    </source>
</evidence>
<dbReference type="Proteomes" id="UP000198636">
    <property type="component" value="Unassembled WGS sequence"/>
</dbReference>
<sequence>MNRANNNININRIFYQHGIDPANLPKIKEEVLSLEYYDGKFLGNYTTAFKVMVSRLISMVPIPDLKFRNKAVKVLTDAYILQVGEAPNGLQLTLLANWILADILRNTHPDKVTKENYPILNKGQLKARHIRERVDMYIEGYANEKK</sequence>
<dbReference type="EMBL" id="FMUS01000020">
    <property type="protein sequence ID" value="SCY88419.1"/>
    <property type="molecule type" value="Genomic_DNA"/>
</dbReference>